<evidence type="ECO:0000256" key="1">
    <source>
        <dbReference type="ARBA" id="ARBA00005417"/>
    </source>
</evidence>
<keyword evidence="2" id="KW-0813">Transport</keyword>
<evidence type="ECO:0000256" key="2">
    <source>
        <dbReference type="ARBA" id="ARBA00022448"/>
    </source>
</evidence>
<dbReference type="EMBL" id="JBHSDY010000005">
    <property type="protein sequence ID" value="MFC4298281.1"/>
    <property type="molecule type" value="Genomic_DNA"/>
</dbReference>
<keyword evidence="3" id="KW-0472">Membrane</keyword>
<dbReference type="Pfam" id="PF00005">
    <property type="entry name" value="ABC_tran"/>
    <property type="match status" value="1"/>
</dbReference>
<sequence length="235" mass="25701">MLRVESISVRYDLLEAVSSVSIDIKQGQIVSLIGANGAGKSTTLKSIIGILSLSRGKIFYDDVDLTHTKSHDRVAKGIVLCPEGRRLFPRMTVYENLLTGAHLNRGSRLIKKNLNDVYELFPRVADRRKQVAGSLSGGEQQMVAIGRALMSSPKVLMLDEPSLGLAPKIVKEIEQAVKKIVELKGISVLLVEQNANLALQMSDYGYVLEKGAIIKEGLAKDLSGDEEIKKIYLGI</sequence>
<keyword evidence="5 8" id="KW-0067">ATP-binding</keyword>
<keyword evidence="9" id="KW-1185">Reference proteome</keyword>
<name>A0ABV8RY17_9BURK</name>
<gene>
    <name evidence="8" type="ORF">ACFO0J_09540</name>
</gene>
<organism evidence="8 9">
    <name type="scientific">Castellaniella hirudinis</name>
    <dbReference type="NCBI Taxonomy" id="1144617"/>
    <lineage>
        <taxon>Bacteria</taxon>
        <taxon>Pseudomonadati</taxon>
        <taxon>Pseudomonadota</taxon>
        <taxon>Betaproteobacteria</taxon>
        <taxon>Burkholderiales</taxon>
        <taxon>Alcaligenaceae</taxon>
        <taxon>Castellaniella</taxon>
    </lineage>
</organism>
<keyword evidence="6" id="KW-0029">Amino-acid transport</keyword>
<comment type="similarity">
    <text evidence="1">Belongs to the ABC transporter superfamily.</text>
</comment>
<protein>
    <submittedName>
        <fullName evidence="8">ABC transporter ATP-binding protein</fullName>
    </submittedName>
</protein>
<comment type="caution">
    <text evidence="8">The sequence shown here is derived from an EMBL/GenBank/DDBJ whole genome shotgun (WGS) entry which is preliminary data.</text>
</comment>
<dbReference type="PROSITE" id="PS00211">
    <property type="entry name" value="ABC_TRANSPORTER_1"/>
    <property type="match status" value="1"/>
</dbReference>
<dbReference type="SUPFAM" id="SSF52540">
    <property type="entry name" value="P-loop containing nucleoside triphosphate hydrolases"/>
    <property type="match status" value="1"/>
</dbReference>
<dbReference type="Gene3D" id="3.40.50.300">
    <property type="entry name" value="P-loop containing nucleotide triphosphate hydrolases"/>
    <property type="match status" value="1"/>
</dbReference>
<dbReference type="InterPro" id="IPR027417">
    <property type="entry name" value="P-loop_NTPase"/>
</dbReference>
<keyword evidence="4" id="KW-0547">Nucleotide-binding</keyword>
<dbReference type="InterPro" id="IPR017871">
    <property type="entry name" value="ABC_transporter-like_CS"/>
</dbReference>
<evidence type="ECO:0000256" key="6">
    <source>
        <dbReference type="ARBA" id="ARBA00022970"/>
    </source>
</evidence>
<dbReference type="Proteomes" id="UP001595756">
    <property type="component" value="Unassembled WGS sequence"/>
</dbReference>
<accession>A0ABV8RY17</accession>
<dbReference type="GO" id="GO:0005524">
    <property type="term" value="F:ATP binding"/>
    <property type="evidence" value="ECO:0007669"/>
    <property type="project" value="UniProtKB-KW"/>
</dbReference>
<keyword evidence="3" id="KW-1003">Cell membrane</keyword>
<dbReference type="CDD" id="cd03224">
    <property type="entry name" value="ABC_TM1139_LivF_branched"/>
    <property type="match status" value="1"/>
</dbReference>
<evidence type="ECO:0000256" key="5">
    <source>
        <dbReference type="ARBA" id="ARBA00022840"/>
    </source>
</evidence>
<feature type="domain" description="ABC transporter" evidence="7">
    <location>
        <begin position="2"/>
        <end position="235"/>
    </location>
</feature>
<dbReference type="PANTHER" id="PTHR43820:SF4">
    <property type="entry name" value="HIGH-AFFINITY BRANCHED-CHAIN AMINO ACID TRANSPORT ATP-BINDING PROTEIN LIVF"/>
    <property type="match status" value="1"/>
</dbReference>
<dbReference type="PROSITE" id="PS50893">
    <property type="entry name" value="ABC_TRANSPORTER_2"/>
    <property type="match status" value="1"/>
</dbReference>
<dbReference type="InterPro" id="IPR052156">
    <property type="entry name" value="BCAA_Transport_ATP-bd_LivF"/>
</dbReference>
<dbReference type="RefSeq" id="WP_376812832.1">
    <property type="nucleotide sequence ID" value="NZ_JBHSDY010000005.1"/>
</dbReference>
<evidence type="ECO:0000313" key="9">
    <source>
        <dbReference type="Proteomes" id="UP001595756"/>
    </source>
</evidence>
<evidence type="ECO:0000313" key="8">
    <source>
        <dbReference type="EMBL" id="MFC4298281.1"/>
    </source>
</evidence>
<proteinExistence type="inferred from homology"/>
<dbReference type="InterPro" id="IPR003593">
    <property type="entry name" value="AAA+_ATPase"/>
</dbReference>
<dbReference type="PANTHER" id="PTHR43820">
    <property type="entry name" value="HIGH-AFFINITY BRANCHED-CHAIN AMINO ACID TRANSPORT ATP-BINDING PROTEIN LIVF"/>
    <property type="match status" value="1"/>
</dbReference>
<evidence type="ECO:0000259" key="7">
    <source>
        <dbReference type="PROSITE" id="PS50893"/>
    </source>
</evidence>
<evidence type="ECO:0000256" key="3">
    <source>
        <dbReference type="ARBA" id="ARBA00022475"/>
    </source>
</evidence>
<evidence type="ECO:0000256" key="4">
    <source>
        <dbReference type="ARBA" id="ARBA00022741"/>
    </source>
</evidence>
<reference evidence="9" key="1">
    <citation type="journal article" date="2019" name="Int. J. Syst. Evol. Microbiol.">
        <title>The Global Catalogue of Microorganisms (GCM) 10K type strain sequencing project: providing services to taxonomists for standard genome sequencing and annotation.</title>
        <authorList>
            <consortium name="The Broad Institute Genomics Platform"/>
            <consortium name="The Broad Institute Genome Sequencing Center for Infectious Disease"/>
            <person name="Wu L."/>
            <person name="Ma J."/>
        </authorList>
    </citation>
    <scope>NUCLEOTIDE SEQUENCE [LARGE SCALE GENOMIC DNA]</scope>
    <source>
        <strain evidence="9">CGMCC 1.19029</strain>
    </source>
</reference>
<dbReference type="SMART" id="SM00382">
    <property type="entry name" value="AAA"/>
    <property type="match status" value="1"/>
</dbReference>
<dbReference type="InterPro" id="IPR003439">
    <property type="entry name" value="ABC_transporter-like_ATP-bd"/>
</dbReference>